<dbReference type="Gene3D" id="3.40.50.720">
    <property type="entry name" value="NAD(P)-binding Rossmann-like Domain"/>
    <property type="match status" value="1"/>
</dbReference>
<dbReference type="InterPro" id="IPR036291">
    <property type="entry name" value="NAD(P)-bd_dom_sf"/>
</dbReference>
<dbReference type="InterPro" id="IPR002347">
    <property type="entry name" value="SDR_fam"/>
</dbReference>
<dbReference type="AlphaFoldDB" id="A0A8B9YAZ8"/>
<proteinExistence type="inferred from homology"/>
<evidence type="ECO:0000313" key="5">
    <source>
        <dbReference type="Proteomes" id="UP000694520"/>
    </source>
</evidence>
<protein>
    <submittedName>
        <fullName evidence="4">Hydroxysteroid 17-beta dehydrogenase 14</fullName>
    </submittedName>
</protein>
<sequence length="300" mass="31425">MAMGTRYAGKVVIVTGGGRGIGAGIVRAFVESGAQVVICDKDEARGRAVERELPGTVFLLCDVTREEDVRTLVSETIRRFGRLDCIVNNAGYHPPPQWPEETSAQGFRQLLELNLLGTYTLTKLALPHLRKSRGNVINISSLVGAIGQSQAVPYVATKGAVTAMTKALALDESQYGVRVNCISPGNIWTPLWEELAASTPDPTATIREGTLAQVGVGPGSRWCGRGGQVGAPRDSPFPLVSPQPLGRMGQPAEVAAAAVFLASEATFCTGTELLVTGGAELGYGRKAGQAAPAEAPTTPS</sequence>
<dbReference type="GO" id="GO:0042802">
    <property type="term" value="F:identical protein binding"/>
    <property type="evidence" value="ECO:0007669"/>
    <property type="project" value="Ensembl"/>
</dbReference>
<dbReference type="InterPro" id="IPR020904">
    <property type="entry name" value="Sc_DH/Rdtase_CS"/>
</dbReference>
<dbReference type="SUPFAM" id="SSF51735">
    <property type="entry name" value="NAD(P)-binding Rossmann-fold domains"/>
    <property type="match status" value="1"/>
</dbReference>
<dbReference type="GO" id="GO:0047834">
    <property type="term" value="F:D-threo-aldose 1-dehydrogenase activity"/>
    <property type="evidence" value="ECO:0007669"/>
    <property type="project" value="Ensembl"/>
</dbReference>
<comment type="similarity">
    <text evidence="1 3">Belongs to the short-chain dehydrogenases/reductases (SDR) family.</text>
</comment>
<dbReference type="GeneTree" id="ENSGT00940000161346"/>
<evidence type="ECO:0000256" key="1">
    <source>
        <dbReference type="ARBA" id="ARBA00006484"/>
    </source>
</evidence>
<name>A0A8B9YAZ8_BOSMU</name>
<reference evidence="4" key="3">
    <citation type="submission" date="2025-09" db="UniProtKB">
        <authorList>
            <consortium name="Ensembl"/>
        </authorList>
    </citation>
    <scope>IDENTIFICATION</scope>
</reference>
<evidence type="ECO:0000256" key="3">
    <source>
        <dbReference type="RuleBase" id="RU000363"/>
    </source>
</evidence>
<dbReference type="GO" id="GO:0005829">
    <property type="term" value="C:cytosol"/>
    <property type="evidence" value="ECO:0007669"/>
    <property type="project" value="Ensembl"/>
</dbReference>
<dbReference type="GO" id="GO:0006706">
    <property type="term" value="P:steroid catabolic process"/>
    <property type="evidence" value="ECO:0007669"/>
    <property type="project" value="TreeGrafter"/>
</dbReference>
<dbReference type="Ensembl" id="ENSBGRT00000036143.1">
    <property type="protein sequence ID" value="ENSBGRP00000031250.1"/>
    <property type="gene ID" value="ENSBGRG00000019673.1"/>
</dbReference>
<evidence type="ECO:0000256" key="2">
    <source>
        <dbReference type="ARBA" id="ARBA00023002"/>
    </source>
</evidence>
<dbReference type="PRINTS" id="PR00080">
    <property type="entry name" value="SDRFAMILY"/>
</dbReference>
<dbReference type="GO" id="GO:0004303">
    <property type="term" value="F:estradiol 17-beta-dehydrogenase [NAD(P)+] activity"/>
    <property type="evidence" value="ECO:0007669"/>
    <property type="project" value="TreeGrafter"/>
</dbReference>
<evidence type="ECO:0000313" key="4">
    <source>
        <dbReference type="Ensembl" id="ENSBGRP00000031250.1"/>
    </source>
</evidence>
<accession>A0A8B9YAZ8</accession>
<dbReference type="Pfam" id="PF00106">
    <property type="entry name" value="adh_short"/>
    <property type="match status" value="1"/>
</dbReference>
<gene>
    <name evidence="4" type="primary">HSD17B14</name>
</gene>
<dbReference type="PROSITE" id="PS00061">
    <property type="entry name" value="ADH_SHORT"/>
    <property type="match status" value="1"/>
</dbReference>
<reference evidence="4" key="1">
    <citation type="submission" date="2019-05" db="EMBL/GenBank/DDBJ databases">
        <authorList>
            <person name="Zhang S."/>
            <person name="Liu J."/>
        </authorList>
    </citation>
    <scope>NUCLEOTIDE SEQUENCE [LARGE SCALE GENOMIC DNA]</scope>
</reference>
<dbReference type="GO" id="GO:0042355">
    <property type="term" value="P:L-fucose catabolic process"/>
    <property type="evidence" value="ECO:0007669"/>
    <property type="project" value="Ensembl"/>
</dbReference>
<dbReference type="Pfam" id="PF13561">
    <property type="entry name" value="adh_short_C2"/>
    <property type="match status" value="1"/>
</dbReference>
<reference evidence="4" key="2">
    <citation type="submission" date="2025-08" db="UniProtKB">
        <authorList>
            <consortium name="Ensembl"/>
        </authorList>
    </citation>
    <scope>IDENTIFICATION</scope>
</reference>
<keyword evidence="5" id="KW-1185">Reference proteome</keyword>
<dbReference type="PANTHER" id="PTHR43658">
    <property type="entry name" value="SHORT-CHAIN DEHYDROGENASE/REDUCTASE"/>
    <property type="match status" value="1"/>
</dbReference>
<keyword evidence="2" id="KW-0560">Oxidoreductase</keyword>
<dbReference type="PANTHER" id="PTHR43658:SF8">
    <property type="entry name" value="17-BETA-HYDROXYSTEROID DEHYDROGENASE 14-RELATED"/>
    <property type="match status" value="1"/>
</dbReference>
<dbReference type="PRINTS" id="PR00081">
    <property type="entry name" value="GDHRDH"/>
</dbReference>
<organism evidence="4 5">
    <name type="scientific">Bos mutus grunniens</name>
    <name type="common">Wild yak</name>
    <name type="synonym">Bos grunniens</name>
    <dbReference type="NCBI Taxonomy" id="30521"/>
    <lineage>
        <taxon>Eukaryota</taxon>
        <taxon>Metazoa</taxon>
        <taxon>Chordata</taxon>
        <taxon>Craniata</taxon>
        <taxon>Vertebrata</taxon>
        <taxon>Euteleostomi</taxon>
        <taxon>Mammalia</taxon>
        <taxon>Eutheria</taxon>
        <taxon>Laurasiatheria</taxon>
        <taxon>Artiodactyla</taxon>
        <taxon>Ruminantia</taxon>
        <taxon>Pecora</taxon>
        <taxon>Bovidae</taxon>
        <taxon>Bovinae</taxon>
        <taxon>Bos</taxon>
    </lineage>
</organism>
<dbReference type="Proteomes" id="UP000694520">
    <property type="component" value="Chromosome 20"/>
</dbReference>